<gene>
    <name evidence="1" type="ORF">DPEC_G00090080</name>
</gene>
<comment type="caution">
    <text evidence="1">The sequence shown here is derived from an EMBL/GenBank/DDBJ whole genome shotgun (WGS) entry which is preliminary data.</text>
</comment>
<keyword evidence="2" id="KW-1185">Reference proteome</keyword>
<dbReference type="Proteomes" id="UP001157502">
    <property type="component" value="Chromosome 7"/>
</dbReference>
<accession>A0ACC2H0J0</accession>
<evidence type="ECO:0000313" key="1">
    <source>
        <dbReference type="EMBL" id="KAJ8009553.1"/>
    </source>
</evidence>
<sequence length="710" mass="80775">MRNIYKVLASQYDPLGFILPYTTRAKVLVQRLWDKRRDWDDPLLPLDLLQAWNSWEEELQSLPSINLPRCYEPKQVDLSNVIREVHVFCDASEKAYGSVAYMRTEDSNGKLHLSFIMARSRVAPKQLHSMPRLELCAAVTGAQLAKLLEKELTLKIDKTTLWTDSTTVLTWLQSESCRFKVFVGTRVAEIQELTNCQAWRYVDSARNPADDITRGKTLQDLAKPNRWSQGPPFLLQDLEQWPVMPHTGTEEDTAELRKSAFCGHTSVSPNPQGSDEIQCTTWKELLEVTTRELHGAASQGGDPKAEDYREAEAHIFRRIQQECFPDELRLLKAGKAVGTSSRLLTLAPELDDTGELIRVGGRLRRAENLDYATAHPIVLDPTHHFTRLLIKDYDSRLCHPGPERVFAEMRRTFWILRGREAIRRFQHSCTDCRRWKSRPVVPKMADLPAARQRLCKPVFYSTGTDCFGPFQVKNELPWRRKRAARSIQGFIPRPAGTACRAKVSFHFNPPASPHFGGVWEREIRSVKTALYTTVGAQPVAEEVLRTVFIEVEGILNSKPLGYVSSDVTDLDPVTPNLLLMGRLDGSLPQVVYPESEILCKRQWRHSQVLSDHFWSSYIRHYLPSLQVRQKWHTSPADLKENVVVMLVDPQLPRALWPIGRVLKVHTSADGHVRSAEVEIKGKTYTRPVARLVALPAIPDSGPTTDPVQKV</sequence>
<organism evidence="1 2">
    <name type="scientific">Dallia pectoralis</name>
    <name type="common">Alaska blackfish</name>
    <dbReference type="NCBI Taxonomy" id="75939"/>
    <lineage>
        <taxon>Eukaryota</taxon>
        <taxon>Metazoa</taxon>
        <taxon>Chordata</taxon>
        <taxon>Craniata</taxon>
        <taxon>Vertebrata</taxon>
        <taxon>Euteleostomi</taxon>
        <taxon>Actinopterygii</taxon>
        <taxon>Neopterygii</taxon>
        <taxon>Teleostei</taxon>
        <taxon>Protacanthopterygii</taxon>
        <taxon>Esociformes</taxon>
        <taxon>Umbridae</taxon>
        <taxon>Dallia</taxon>
    </lineage>
</organism>
<dbReference type="EMBL" id="CM055734">
    <property type="protein sequence ID" value="KAJ8009553.1"/>
    <property type="molecule type" value="Genomic_DNA"/>
</dbReference>
<protein>
    <submittedName>
        <fullName evidence="1">Uncharacterized protein</fullName>
    </submittedName>
</protein>
<evidence type="ECO:0000313" key="2">
    <source>
        <dbReference type="Proteomes" id="UP001157502"/>
    </source>
</evidence>
<reference evidence="1" key="1">
    <citation type="submission" date="2021-05" db="EMBL/GenBank/DDBJ databases">
        <authorList>
            <person name="Pan Q."/>
            <person name="Jouanno E."/>
            <person name="Zahm M."/>
            <person name="Klopp C."/>
            <person name="Cabau C."/>
            <person name="Louis A."/>
            <person name="Berthelot C."/>
            <person name="Parey E."/>
            <person name="Roest Crollius H."/>
            <person name="Montfort J."/>
            <person name="Robinson-Rechavi M."/>
            <person name="Bouchez O."/>
            <person name="Lampietro C."/>
            <person name="Lopez Roques C."/>
            <person name="Donnadieu C."/>
            <person name="Postlethwait J."/>
            <person name="Bobe J."/>
            <person name="Dillon D."/>
            <person name="Chandos A."/>
            <person name="von Hippel F."/>
            <person name="Guiguen Y."/>
        </authorList>
    </citation>
    <scope>NUCLEOTIDE SEQUENCE</scope>
    <source>
        <strain evidence="1">YG-Jan2019</strain>
    </source>
</reference>
<name>A0ACC2H0J0_DALPE</name>
<proteinExistence type="predicted"/>